<evidence type="ECO:0000256" key="4">
    <source>
        <dbReference type="PROSITE-ProRule" id="PRU00134"/>
    </source>
</evidence>
<reference evidence="7 8" key="1">
    <citation type="submission" date="2019-01" db="EMBL/GenBank/DDBJ databases">
        <title>Draft genome sequence of Psathyrella aberdarensis IHI B618.</title>
        <authorList>
            <person name="Buettner E."/>
            <person name="Kellner H."/>
        </authorList>
    </citation>
    <scope>NUCLEOTIDE SEQUENCE [LARGE SCALE GENOMIC DNA]</scope>
    <source>
        <strain evidence="7 8">IHI B618</strain>
    </source>
</reference>
<name>A0A4Q2DCB7_9AGAR</name>
<keyword evidence="8" id="KW-1185">Reference proteome</keyword>
<evidence type="ECO:0000256" key="3">
    <source>
        <dbReference type="ARBA" id="ARBA00022833"/>
    </source>
</evidence>
<dbReference type="SUPFAM" id="SSF144232">
    <property type="entry name" value="HIT/MYND zinc finger-like"/>
    <property type="match status" value="1"/>
</dbReference>
<evidence type="ECO:0000313" key="7">
    <source>
        <dbReference type="EMBL" id="RXW16065.1"/>
    </source>
</evidence>
<protein>
    <recommendedName>
        <fullName evidence="6">MYND-type domain-containing protein</fullName>
    </recommendedName>
</protein>
<feature type="compositionally biased region" description="Low complexity" evidence="5">
    <location>
        <begin position="18"/>
        <end position="32"/>
    </location>
</feature>
<feature type="region of interest" description="Disordered" evidence="5">
    <location>
        <begin position="1"/>
        <end position="32"/>
    </location>
</feature>
<comment type="caution">
    <text evidence="7">The sequence shown here is derived from an EMBL/GenBank/DDBJ whole genome shotgun (WGS) entry which is preliminary data.</text>
</comment>
<sequence>MPGPGNRAKAAKAKKNKSAASSSSSKLVNPRDPYVDDVDDADGWTPVVNILCNFFELPDLTTRKGLKKVHANFDAIYKKLDSAYAKNPDNERVRGGIVGIYAKMCVDSLLRNKLYEKGFLDKLFPLLERESTRYMALRALTTVTHHGGIPTRSSIAARADVLTKLVDEHPNDERICDLVVSVLSHSVLVIVEGPEGFPAFPKILKKLDMVKILQTAMHCMTQPFSTRSTIDHGTELLASSTLHATAAHRAVPETAKFLVAGLRSEDWCIRCIALGGLFRLHKPGSEEDLRAIDPQKLLAVAMSIPSDLQDVMMSYGPMNCDIFKTIYAAKDFQKAVMTVPQDRNMYAFGMNLYKLIVSTEFSIADGYYETIDERTGRREILDVGLPFKRYIDALPLCAKIIREKNSKPEDLDVANVLELKYKIMTRQITEAADQAQKALERNPNFAYYYYAISLAANHVNGLRASKKGLKCKEITPFVKFQLMQRAVEHSGELGLETLQHMPEAGDRKWEEGIAFLTSALEDAKTFIDQAPPDNRYMKNVSYWYILLTILISDSISPDLREIKKGLERLRIADKFSKLIDVKPPRTMLRLTQETVVKHFKESIETYSEVFARAARGKIQPELEADQLKDDLAAWLDNMHLEDGEEPEEPGVVHTHPRINSNHVALYRCSHCGNPSAALRKCSGCEKARYCDATCQKAHWSDHKKHCSRK</sequence>
<accession>A0A4Q2DCB7</accession>
<feature type="domain" description="MYND-type" evidence="6">
    <location>
        <begin position="668"/>
        <end position="706"/>
    </location>
</feature>
<evidence type="ECO:0000313" key="8">
    <source>
        <dbReference type="Proteomes" id="UP000290288"/>
    </source>
</evidence>
<dbReference type="OrthoDB" id="341421at2759"/>
<organism evidence="7 8">
    <name type="scientific">Candolleomyces aberdarensis</name>
    <dbReference type="NCBI Taxonomy" id="2316362"/>
    <lineage>
        <taxon>Eukaryota</taxon>
        <taxon>Fungi</taxon>
        <taxon>Dikarya</taxon>
        <taxon>Basidiomycota</taxon>
        <taxon>Agaricomycotina</taxon>
        <taxon>Agaricomycetes</taxon>
        <taxon>Agaricomycetidae</taxon>
        <taxon>Agaricales</taxon>
        <taxon>Agaricineae</taxon>
        <taxon>Psathyrellaceae</taxon>
        <taxon>Candolleomyces</taxon>
    </lineage>
</organism>
<dbReference type="GO" id="GO:0008270">
    <property type="term" value="F:zinc ion binding"/>
    <property type="evidence" value="ECO:0007669"/>
    <property type="project" value="UniProtKB-KW"/>
</dbReference>
<dbReference type="Gene3D" id="6.10.140.2220">
    <property type="match status" value="1"/>
</dbReference>
<gene>
    <name evidence="7" type="ORF">EST38_g9786</name>
</gene>
<keyword evidence="2 4" id="KW-0863">Zinc-finger</keyword>
<dbReference type="InterPro" id="IPR002893">
    <property type="entry name" value="Znf_MYND"/>
</dbReference>
<dbReference type="EMBL" id="SDEE01000478">
    <property type="protein sequence ID" value="RXW16065.1"/>
    <property type="molecule type" value="Genomic_DNA"/>
</dbReference>
<evidence type="ECO:0000256" key="2">
    <source>
        <dbReference type="ARBA" id="ARBA00022771"/>
    </source>
</evidence>
<keyword evidence="3" id="KW-0862">Zinc</keyword>
<dbReference type="Pfam" id="PF01753">
    <property type="entry name" value="zf-MYND"/>
    <property type="match status" value="1"/>
</dbReference>
<dbReference type="AlphaFoldDB" id="A0A4Q2DCB7"/>
<dbReference type="Proteomes" id="UP000290288">
    <property type="component" value="Unassembled WGS sequence"/>
</dbReference>
<dbReference type="PROSITE" id="PS01360">
    <property type="entry name" value="ZF_MYND_1"/>
    <property type="match status" value="1"/>
</dbReference>
<dbReference type="PROSITE" id="PS50865">
    <property type="entry name" value="ZF_MYND_2"/>
    <property type="match status" value="1"/>
</dbReference>
<dbReference type="SUPFAM" id="SSF48371">
    <property type="entry name" value="ARM repeat"/>
    <property type="match status" value="1"/>
</dbReference>
<keyword evidence="1" id="KW-0479">Metal-binding</keyword>
<proteinExistence type="predicted"/>
<evidence type="ECO:0000256" key="1">
    <source>
        <dbReference type="ARBA" id="ARBA00022723"/>
    </source>
</evidence>
<dbReference type="InterPro" id="IPR016024">
    <property type="entry name" value="ARM-type_fold"/>
</dbReference>
<evidence type="ECO:0000256" key="5">
    <source>
        <dbReference type="SAM" id="MobiDB-lite"/>
    </source>
</evidence>
<evidence type="ECO:0000259" key="6">
    <source>
        <dbReference type="PROSITE" id="PS50865"/>
    </source>
</evidence>